<dbReference type="InterPro" id="IPR000045">
    <property type="entry name" value="Prepilin_IV_endopep_pep"/>
</dbReference>
<accession>A0A1H3DC60</accession>
<keyword evidence="3" id="KW-1003">Cell membrane</keyword>
<evidence type="ECO:0000256" key="6">
    <source>
        <dbReference type="ARBA" id="ARBA00023136"/>
    </source>
</evidence>
<reference evidence="10 11" key="1">
    <citation type="submission" date="2016-10" db="EMBL/GenBank/DDBJ databases">
        <authorList>
            <person name="Varghese N."/>
            <person name="Submissions S."/>
        </authorList>
    </citation>
    <scope>NUCLEOTIDE SEQUENCE [LARGE SCALE GENOMIC DNA]</scope>
    <source>
        <strain evidence="10 11">DSM 20748</strain>
    </source>
</reference>
<feature type="transmembrane region" description="Helical" evidence="7">
    <location>
        <begin position="81"/>
        <end position="105"/>
    </location>
</feature>
<evidence type="ECO:0000259" key="9">
    <source>
        <dbReference type="Pfam" id="PF06750"/>
    </source>
</evidence>
<dbReference type="InterPro" id="IPR050882">
    <property type="entry name" value="Prepilin_peptidase/N-MTase"/>
</dbReference>
<keyword evidence="4 7" id="KW-0812">Transmembrane</keyword>
<comment type="caution">
    <text evidence="10">The sequence shown here is derived from an EMBL/GenBank/DDBJ whole genome shotgun (WGS) entry which is preliminary data.</text>
</comment>
<evidence type="ECO:0000256" key="7">
    <source>
        <dbReference type="SAM" id="Phobius"/>
    </source>
</evidence>
<dbReference type="Proteomes" id="UP000198647">
    <property type="component" value="Unassembled WGS sequence"/>
</dbReference>
<evidence type="ECO:0000256" key="3">
    <source>
        <dbReference type="ARBA" id="ARBA00022475"/>
    </source>
</evidence>
<gene>
    <name evidence="10" type="ORF">SAMN04488081_0906</name>
</gene>
<feature type="transmembrane region" description="Helical" evidence="7">
    <location>
        <begin position="117"/>
        <end position="137"/>
    </location>
</feature>
<evidence type="ECO:0000256" key="5">
    <source>
        <dbReference type="ARBA" id="ARBA00022989"/>
    </source>
</evidence>
<comment type="similarity">
    <text evidence="2">Belongs to the peptidase A24 family.</text>
</comment>
<feature type="transmembrane region" description="Helical" evidence="7">
    <location>
        <begin position="220"/>
        <end position="243"/>
    </location>
</feature>
<evidence type="ECO:0000256" key="2">
    <source>
        <dbReference type="ARBA" id="ARBA00005801"/>
    </source>
</evidence>
<evidence type="ECO:0000259" key="8">
    <source>
        <dbReference type="Pfam" id="PF01478"/>
    </source>
</evidence>
<dbReference type="InterPro" id="IPR010627">
    <property type="entry name" value="Prepilin_pept_A24_N"/>
</dbReference>
<dbReference type="Pfam" id="PF06750">
    <property type="entry name" value="A24_N_bact"/>
    <property type="match status" value="1"/>
</dbReference>
<name>A0A1H3DC60_9BACI</name>
<comment type="subcellular location">
    <subcellularLocation>
        <location evidence="1">Cell membrane</location>
        <topology evidence="1">Multi-pass membrane protein</topology>
    </subcellularLocation>
</comment>
<evidence type="ECO:0000313" key="10">
    <source>
        <dbReference type="EMBL" id="SDX63937.1"/>
    </source>
</evidence>
<dbReference type="RefSeq" id="WP_076569789.1">
    <property type="nucleotide sequence ID" value="NZ_FNOS01000002.1"/>
</dbReference>
<evidence type="ECO:0000256" key="4">
    <source>
        <dbReference type="ARBA" id="ARBA00022692"/>
    </source>
</evidence>
<sequence>MTAVFFVFGLVFGSFFNVVGLRTPAKSLLAHSRSYCPHCCKNLHWYELIPLLSWLFLRGKCSGCRVHISLMYPAMELFSGVYFSFAFLYHGFTPSLIYSLLLGALTHIFIVSDLTSMILPSSVLITFFLCCMLYFLIDPPVSYWSQVIGGGVGAGVTAGIILLSRGGMGGGDMKLFGLLGFMMGVEKLFLIFLLSSLLGALTGGLLIITKVISGRQPVPFAPFILTGACVTNFYGTPLIEWYLGHF</sequence>
<keyword evidence="11" id="KW-1185">Reference proteome</keyword>
<dbReference type="PANTHER" id="PTHR30487">
    <property type="entry name" value="TYPE 4 PREPILIN-LIKE PROTEINS LEADER PEPTIDE-PROCESSING ENZYME"/>
    <property type="match status" value="1"/>
</dbReference>
<protein>
    <submittedName>
        <fullName evidence="10">Leader peptidase (Prepilin peptidase) / N-methyltransferase</fullName>
    </submittedName>
</protein>
<keyword evidence="5 7" id="KW-1133">Transmembrane helix</keyword>
<feature type="transmembrane region" description="Helical" evidence="7">
    <location>
        <begin position="143"/>
        <end position="163"/>
    </location>
</feature>
<proteinExistence type="inferred from homology"/>
<dbReference type="Pfam" id="PF01478">
    <property type="entry name" value="Peptidase_A24"/>
    <property type="match status" value="1"/>
</dbReference>
<organism evidence="10 11">
    <name type="scientific">Salimicrobium album</name>
    <dbReference type="NCBI Taxonomy" id="50717"/>
    <lineage>
        <taxon>Bacteria</taxon>
        <taxon>Bacillati</taxon>
        <taxon>Bacillota</taxon>
        <taxon>Bacilli</taxon>
        <taxon>Bacillales</taxon>
        <taxon>Bacillaceae</taxon>
        <taxon>Salimicrobium</taxon>
    </lineage>
</organism>
<dbReference type="Gene3D" id="1.20.120.1220">
    <property type="match status" value="1"/>
</dbReference>
<feature type="domain" description="Prepilin peptidase A24 N-terminal" evidence="9">
    <location>
        <begin position="7"/>
        <end position="88"/>
    </location>
</feature>
<dbReference type="EMBL" id="FNOS01000002">
    <property type="protein sequence ID" value="SDX63937.1"/>
    <property type="molecule type" value="Genomic_DNA"/>
</dbReference>
<feature type="transmembrane region" description="Helical" evidence="7">
    <location>
        <begin position="175"/>
        <end position="208"/>
    </location>
</feature>
<evidence type="ECO:0000256" key="1">
    <source>
        <dbReference type="ARBA" id="ARBA00004651"/>
    </source>
</evidence>
<dbReference type="PANTHER" id="PTHR30487:SF0">
    <property type="entry name" value="PREPILIN LEADER PEPTIDASE_N-METHYLTRANSFERASE-RELATED"/>
    <property type="match status" value="1"/>
</dbReference>
<evidence type="ECO:0000313" key="11">
    <source>
        <dbReference type="Proteomes" id="UP000198647"/>
    </source>
</evidence>
<keyword evidence="6 7" id="KW-0472">Membrane</keyword>
<feature type="domain" description="Prepilin type IV endopeptidase peptidase" evidence="8">
    <location>
        <begin position="102"/>
        <end position="203"/>
    </location>
</feature>